<dbReference type="Pfam" id="PF04565">
    <property type="entry name" value="RNA_pol_Rpb2_3"/>
    <property type="match status" value="1"/>
</dbReference>
<evidence type="ECO:0000259" key="12">
    <source>
        <dbReference type="Pfam" id="PF04565"/>
    </source>
</evidence>
<keyword evidence="4" id="KW-0808">Transferase</keyword>
<dbReference type="PANTHER" id="PTHR20856">
    <property type="entry name" value="DNA-DIRECTED RNA POLYMERASE I SUBUNIT 2"/>
    <property type="match status" value="1"/>
</dbReference>
<evidence type="ECO:0000256" key="8">
    <source>
        <dbReference type="RuleBase" id="RU000434"/>
    </source>
</evidence>
<protein>
    <recommendedName>
        <fullName evidence="2">DNA-directed RNA polymerase</fullName>
        <ecNumber evidence="2">2.7.7.6</ecNumber>
    </recommendedName>
</protein>
<evidence type="ECO:0000256" key="2">
    <source>
        <dbReference type="ARBA" id="ARBA00012418"/>
    </source>
</evidence>
<dbReference type="InterPro" id="IPR007647">
    <property type="entry name" value="RNA_pol_Rpb2_5"/>
</dbReference>
<keyword evidence="3" id="KW-0240">DNA-directed RNA polymerase</keyword>
<dbReference type="InterPro" id="IPR007120">
    <property type="entry name" value="DNA-dir_RNAP_su2_dom"/>
</dbReference>
<evidence type="ECO:0000259" key="10">
    <source>
        <dbReference type="Pfam" id="PF04561"/>
    </source>
</evidence>
<keyword evidence="5" id="KW-0548">Nucleotidyltransferase</keyword>
<evidence type="ECO:0000256" key="5">
    <source>
        <dbReference type="ARBA" id="ARBA00022695"/>
    </source>
</evidence>
<dbReference type="Gene3D" id="3.90.1070.20">
    <property type="match status" value="1"/>
</dbReference>
<comment type="catalytic activity">
    <reaction evidence="7">
        <text>RNA(n) + a ribonucleoside 5'-triphosphate = RNA(n+1) + diphosphate</text>
        <dbReference type="Rhea" id="RHEA:21248"/>
        <dbReference type="Rhea" id="RHEA-COMP:14527"/>
        <dbReference type="Rhea" id="RHEA-COMP:17342"/>
        <dbReference type="ChEBI" id="CHEBI:33019"/>
        <dbReference type="ChEBI" id="CHEBI:61557"/>
        <dbReference type="ChEBI" id="CHEBI:140395"/>
        <dbReference type="EC" id="2.7.7.6"/>
    </reaction>
</comment>
<dbReference type="GO" id="GO:0003677">
    <property type="term" value="F:DNA binding"/>
    <property type="evidence" value="ECO:0007669"/>
    <property type="project" value="InterPro"/>
</dbReference>
<dbReference type="CDD" id="cd00653">
    <property type="entry name" value="RNA_pol_B_RPB2"/>
    <property type="match status" value="1"/>
</dbReference>
<dbReference type="Gene3D" id="2.40.50.150">
    <property type="match status" value="1"/>
</dbReference>
<dbReference type="Gene3D" id="3.90.1100.10">
    <property type="match status" value="1"/>
</dbReference>
<feature type="domain" description="DNA-directed RNA polymerase subunit 2 hybrid-binding" evidence="9">
    <location>
        <begin position="546"/>
        <end position="683"/>
    </location>
</feature>
<reference evidence="15" key="1">
    <citation type="journal article" date="2023" name="Plant J.">
        <title>Genome sequences and population genomics provide insights into the demographic history, inbreeding, and mutation load of two 'living fossil' tree species of Dipteronia.</title>
        <authorList>
            <person name="Feng Y."/>
            <person name="Comes H.P."/>
            <person name="Chen J."/>
            <person name="Zhu S."/>
            <person name="Lu R."/>
            <person name="Zhang X."/>
            <person name="Li P."/>
            <person name="Qiu J."/>
            <person name="Olsen K.M."/>
            <person name="Qiu Y."/>
        </authorList>
    </citation>
    <scope>NUCLEOTIDE SEQUENCE</scope>
    <source>
        <strain evidence="15">NBL</strain>
    </source>
</reference>
<evidence type="ECO:0000256" key="7">
    <source>
        <dbReference type="ARBA" id="ARBA00048552"/>
    </source>
</evidence>
<dbReference type="GO" id="GO:0000428">
    <property type="term" value="C:DNA-directed RNA polymerase complex"/>
    <property type="evidence" value="ECO:0007669"/>
    <property type="project" value="UniProtKB-KW"/>
</dbReference>
<evidence type="ECO:0000259" key="9">
    <source>
        <dbReference type="Pfam" id="PF00562"/>
    </source>
</evidence>
<evidence type="ECO:0000256" key="6">
    <source>
        <dbReference type="ARBA" id="ARBA00023163"/>
    </source>
</evidence>
<dbReference type="Pfam" id="PF00562">
    <property type="entry name" value="RNA_pol_Rpb2_6"/>
    <property type="match status" value="1"/>
</dbReference>
<evidence type="ECO:0000313" key="16">
    <source>
        <dbReference type="Proteomes" id="UP001281410"/>
    </source>
</evidence>
<dbReference type="EC" id="2.7.7.6" evidence="2"/>
<evidence type="ECO:0000256" key="1">
    <source>
        <dbReference type="ARBA" id="ARBA00006835"/>
    </source>
</evidence>
<dbReference type="InterPro" id="IPR007645">
    <property type="entry name" value="RNA_pol_Rpb2_3"/>
</dbReference>
<dbReference type="AlphaFoldDB" id="A0AAD9ZPF0"/>
<feature type="domain" description="RNA polymerase Rpb2" evidence="14">
    <location>
        <begin position="482"/>
        <end position="539"/>
    </location>
</feature>
<accession>A0AAD9ZPF0</accession>
<dbReference type="InterPro" id="IPR014724">
    <property type="entry name" value="RNA_pol_RPB2_OB-fold"/>
</dbReference>
<dbReference type="Pfam" id="PF04563">
    <property type="entry name" value="RNA_pol_Rpb2_1"/>
    <property type="match status" value="1"/>
</dbReference>
<feature type="domain" description="RNA polymerase Rpb2" evidence="12">
    <location>
        <begin position="300"/>
        <end position="364"/>
    </location>
</feature>
<dbReference type="Pfam" id="PF04561">
    <property type="entry name" value="RNA_pol_Rpb2_2"/>
    <property type="match status" value="1"/>
</dbReference>
<dbReference type="Pfam" id="PF04566">
    <property type="entry name" value="RNA_pol_Rpb2_4"/>
    <property type="match status" value="1"/>
</dbReference>
<dbReference type="InterPro" id="IPR015712">
    <property type="entry name" value="DNA-dir_RNA_pol_su2"/>
</dbReference>
<dbReference type="EMBL" id="JANJYJ010000009">
    <property type="protein sequence ID" value="KAK3187979.1"/>
    <property type="molecule type" value="Genomic_DNA"/>
</dbReference>
<organism evidence="15 16">
    <name type="scientific">Dipteronia sinensis</name>
    <dbReference type="NCBI Taxonomy" id="43782"/>
    <lineage>
        <taxon>Eukaryota</taxon>
        <taxon>Viridiplantae</taxon>
        <taxon>Streptophyta</taxon>
        <taxon>Embryophyta</taxon>
        <taxon>Tracheophyta</taxon>
        <taxon>Spermatophyta</taxon>
        <taxon>Magnoliopsida</taxon>
        <taxon>eudicotyledons</taxon>
        <taxon>Gunneridae</taxon>
        <taxon>Pentapetalae</taxon>
        <taxon>rosids</taxon>
        <taxon>malvids</taxon>
        <taxon>Sapindales</taxon>
        <taxon>Sapindaceae</taxon>
        <taxon>Hippocastanoideae</taxon>
        <taxon>Acereae</taxon>
        <taxon>Dipteronia</taxon>
    </lineage>
</organism>
<dbReference type="GO" id="GO:0032549">
    <property type="term" value="F:ribonucleoside binding"/>
    <property type="evidence" value="ECO:0007669"/>
    <property type="project" value="InterPro"/>
</dbReference>
<evidence type="ECO:0000313" key="15">
    <source>
        <dbReference type="EMBL" id="KAK3187979.1"/>
    </source>
</evidence>
<sequence>MCVDYTENQKRTPFDEGGYFIVNGIDRVLIAQERMSTNHVYVFQMRQPNKYAYVAEFQSRVKYPNRQPGTLFVRMLSKTTAKMGIRATLSSIREEIPIVIVFRALGVIPDKQIIECICYDFSDTEMKVLLQPSLEEACYIRNQQLALEYIGKIGAPACVTEKEERIKYAKDILKKEMLPHFDDREPFVDIRKAHNFGYIIHRLLLCALKRRAADDRDHFGNKRLDLAGPLLGNLFGMLFRKFTREVQSRVKKFVDKEKDFKLDDIIAEKAKIITSGLKYSLATGNWGKVNAGHTRTGVSQVLNRITSASTLSHLRRISSPIGREVKLAKPMQLHNSQWGMMCPAETPVGKACGLVKNLALMVHITVGSAPDLILDCLKNLKLREIEDISPGEMAQGTKIFVNGCWVGIHRDPDKMVKTLRNLRRRHAPFNAEFGLFRDFSLNELHICTDYGRCRRLLFVVEKQRLLIKKRDITALENKESNWNDLLVKGFLEYIDAKEEENTLIAMTINDLHKKEETAMIAMTENDPEPVPFTHCEIHPSLIMGVCASIIPFPNRNQSIRNTYQSAMGKQAMGIYATNYQLRMDTGAYILCYPQKPLVTTKAMKNLPFEQLPAGTNAIVAIASYSGYNQGDSIIMNQSSIDRGLFRSLSFHTYKDEEKRMGTLVKESFGRPDRSNTMASTELGTALIFTASVNAGCLDVYHYSFL</sequence>
<dbReference type="GO" id="GO:0003899">
    <property type="term" value="F:DNA-directed RNA polymerase activity"/>
    <property type="evidence" value="ECO:0007669"/>
    <property type="project" value="UniProtKB-EC"/>
</dbReference>
<comment type="caution">
    <text evidence="15">The sequence shown here is derived from an EMBL/GenBank/DDBJ whole genome shotgun (WGS) entry which is preliminary data.</text>
</comment>
<dbReference type="GO" id="GO:0006351">
    <property type="term" value="P:DNA-templated transcription"/>
    <property type="evidence" value="ECO:0007669"/>
    <property type="project" value="InterPro"/>
</dbReference>
<dbReference type="Proteomes" id="UP001281410">
    <property type="component" value="Unassembled WGS sequence"/>
</dbReference>
<feature type="domain" description="RNA polymerase Rpb2" evidence="13">
    <location>
        <begin position="399"/>
        <end position="461"/>
    </location>
</feature>
<evidence type="ECO:0000259" key="13">
    <source>
        <dbReference type="Pfam" id="PF04566"/>
    </source>
</evidence>
<feature type="domain" description="RNA polymerase beta subunit protrusion" evidence="11">
    <location>
        <begin position="10"/>
        <end position="274"/>
    </location>
</feature>
<name>A0AAD9ZPF0_9ROSI</name>
<dbReference type="SUPFAM" id="SSF64484">
    <property type="entry name" value="beta and beta-prime subunits of DNA dependent RNA-polymerase"/>
    <property type="match status" value="1"/>
</dbReference>
<evidence type="ECO:0000256" key="3">
    <source>
        <dbReference type="ARBA" id="ARBA00022478"/>
    </source>
</evidence>
<dbReference type="InterPro" id="IPR007642">
    <property type="entry name" value="RNA_pol_Rpb2_2"/>
</dbReference>
<dbReference type="InterPro" id="IPR007646">
    <property type="entry name" value="RNA_pol_Rpb2_4"/>
</dbReference>
<evidence type="ECO:0000256" key="4">
    <source>
        <dbReference type="ARBA" id="ARBA00022679"/>
    </source>
</evidence>
<keyword evidence="16" id="KW-1185">Reference proteome</keyword>
<feature type="domain" description="RNA polymerase Rpb2" evidence="10">
    <location>
        <begin position="37"/>
        <end position="225"/>
    </location>
</feature>
<gene>
    <name evidence="15" type="ORF">Dsin_027540</name>
</gene>
<comment type="similarity">
    <text evidence="1 8">Belongs to the RNA polymerase beta chain family.</text>
</comment>
<dbReference type="Gene3D" id="3.90.1110.10">
    <property type="entry name" value="RNA polymerase Rpb2, domain 2"/>
    <property type="match status" value="1"/>
</dbReference>
<keyword evidence="6" id="KW-0804">Transcription</keyword>
<evidence type="ECO:0000259" key="11">
    <source>
        <dbReference type="Pfam" id="PF04563"/>
    </source>
</evidence>
<dbReference type="InterPro" id="IPR037034">
    <property type="entry name" value="RNA_pol_Rpb2_2_sf"/>
</dbReference>
<evidence type="ECO:0000259" key="14">
    <source>
        <dbReference type="Pfam" id="PF04567"/>
    </source>
</evidence>
<dbReference type="Pfam" id="PF04567">
    <property type="entry name" value="RNA_pol_Rpb2_5"/>
    <property type="match status" value="1"/>
</dbReference>
<dbReference type="InterPro" id="IPR007644">
    <property type="entry name" value="RNA_pol_bsu_protrusion"/>
</dbReference>
<proteinExistence type="inferred from homology"/>